<protein>
    <submittedName>
        <fullName evidence="1">BnaC08g44400D protein</fullName>
    </submittedName>
</protein>
<evidence type="ECO:0000313" key="2">
    <source>
        <dbReference type="Proteomes" id="UP000028999"/>
    </source>
</evidence>
<organism evidence="1 2">
    <name type="scientific">Brassica napus</name>
    <name type="common">Rape</name>
    <dbReference type="NCBI Taxonomy" id="3708"/>
    <lineage>
        <taxon>Eukaryota</taxon>
        <taxon>Viridiplantae</taxon>
        <taxon>Streptophyta</taxon>
        <taxon>Embryophyta</taxon>
        <taxon>Tracheophyta</taxon>
        <taxon>Spermatophyta</taxon>
        <taxon>Magnoliopsida</taxon>
        <taxon>eudicotyledons</taxon>
        <taxon>Gunneridae</taxon>
        <taxon>Pentapetalae</taxon>
        <taxon>rosids</taxon>
        <taxon>malvids</taxon>
        <taxon>Brassicales</taxon>
        <taxon>Brassicaceae</taxon>
        <taxon>Brassiceae</taxon>
        <taxon>Brassica</taxon>
    </lineage>
</organism>
<accession>A0A078F9J4</accession>
<dbReference type="EMBL" id="LK032000">
    <property type="protein sequence ID" value="CDY10011.1"/>
    <property type="molecule type" value="Genomic_DNA"/>
</dbReference>
<dbReference type="AlphaFoldDB" id="A0A078F9J4"/>
<evidence type="ECO:0000313" key="1">
    <source>
        <dbReference type="EMBL" id="CDY10011.1"/>
    </source>
</evidence>
<gene>
    <name evidence="1" type="primary">BnaC08g44400D</name>
    <name evidence="1" type="ORF">GSBRNA2T00031794001</name>
</gene>
<dbReference type="Proteomes" id="UP000028999">
    <property type="component" value="Unassembled WGS sequence"/>
</dbReference>
<sequence>MTKNYTHQILTILHNYINIWCKLASSSVQAVKILILEDNYIVWWPEGMDPVISLPPHFIDRCLPCKESKPRRSCCRHYPTAIRQERVKSSRAGDTSNLGTISANVVKERAKVCPWISPEPTCLPITSAIFDDVLVHPFNPNGVCFEENEATTA</sequence>
<proteinExistence type="predicted"/>
<keyword evidence="2" id="KW-1185">Reference proteome</keyword>
<reference evidence="1 2" key="1">
    <citation type="journal article" date="2014" name="Science">
        <title>Plant genetics. Early allopolyploid evolution in the post-Neolithic Brassica napus oilseed genome.</title>
        <authorList>
            <person name="Chalhoub B."/>
            <person name="Denoeud F."/>
            <person name="Liu S."/>
            <person name="Parkin I.A."/>
            <person name="Tang H."/>
            <person name="Wang X."/>
            <person name="Chiquet J."/>
            <person name="Belcram H."/>
            <person name="Tong C."/>
            <person name="Samans B."/>
            <person name="Correa M."/>
            <person name="Da Silva C."/>
            <person name="Just J."/>
            <person name="Falentin C."/>
            <person name="Koh C.S."/>
            <person name="Le Clainche I."/>
            <person name="Bernard M."/>
            <person name="Bento P."/>
            <person name="Noel B."/>
            <person name="Labadie K."/>
            <person name="Alberti A."/>
            <person name="Charles M."/>
            <person name="Arnaud D."/>
            <person name="Guo H."/>
            <person name="Daviaud C."/>
            <person name="Alamery S."/>
            <person name="Jabbari K."/>
            <person name="Zhao M."/>
            <person name="Edger P.P."/>
            <person name="Chelaifa H."/>
            <person name="Tack D."/>
            <person name="Lassalle G."/>
            <person name="Mestiri I."/>
            <person name="Schnel N."/>
            <person name="Le Paslier M.C."/>
            <person name="Fan G."/>
            <person name="Renault V."/>
            <person name="Bayer P.E."/>
            <person name="Golicz A.A."/>
            <person name="Manoli S."/>
            <person name="Lee T.H."/>
            <person name="Thi V.H."/>
            <person name="Chalabi S."/>
            <person name="Hu Q."/>
            <person name="Fan C."/>
            <person name="Tollenaere R."/>
            <person name="Lu Y."/>
            <person name="Battail C."/>
            <person name="Shen J."/>
            <person name="Sidebottom C.H."/>
            <person name="Wang X."/>
            <person name="Canaguier A."/>
            <person name="Chauveau A."/>
            <person name="Berard A."/>
            <person name="Deniot G."/>
            <person name="Guan M."/>
            <person name="Liu Z."/>
            <person name="Sun F."/>
            <person name="Lim Y.P."/>
            <person name="Lyons E."/>
            <person name="Town C.D."/>
            <person name="Bancroft I."/>
            <person name="Wang X."/>
            <person name="Meng J."/>
            <person name="Ma J."/>
            <person name="Pires J.C."/>
            <person name="King G.J."/>
            <person name="Brunel D."/>
            <person name="Delourme R."/>
            <person name="Renard M."/>
            <person name="Aury J.M."/>
            <person name="Adams K.L."/>
            <person name="Batley J."/>
            <person name="Snowdon R.J."/>
            <person name="Tost J."/>
            <person name="Edwards D."/>
            <person name="Zhou Y."/>
            <person name="Hua W."/>
            <person name="Sharpe A.G."/>
            <person name="Paterson A.H."/>
            <person name="Guan C."/>
            <person name="Wincker P."/>
        </authorList>
    </citation>
    <scope>NUCLEOTIDE SEQUENCE [LARGE SCALE GENOMIC DNA]</scope>
    <source>
        <strain evidence="2">cv. Darmor-bzh</strain>
    </source>
</reference>
<dbReference type="PaxDb" id="3708-A0A078F9J4"/>
<dbReference type="Gramene" id="CDY10011">
    <property type="protein sequence ID" value="CDY10011"/>
    <property type="gene ID" value="GSBRNA2T00031794001"/>
</dbReference>
<name>A0A078F9J4_BRANA</name>